<dbReference type="Proteomes" id="UP000232722">
    <property type="component" value="Unassembled WGS sequence"/>
</dbReference>
<gene>
    <name evidence="1" type="ORF">RhiirA5_381879</name>
</gene>
<comment type="caution">
    <text evidence="1">The sequence shown here is derived from an EMBL/GenBank/DDBJ whole genome shotgun (WGS) entry which is preliminary data.</text>
</comment>
<name>A0A2N0P374_9GLOM</name>
<dbReference type="VEuPathDB" id="FungiDB:RhiirA1_350562"/>
<reference evidence="1 2" key="1">
    <citation type="submission" date="2016-04" db="EMBL/GenBank/DDBJ databases">
        <title>Genome analyses suggest a sexual origin of heterokaryosis in a supposedly ancient asexual fungus.</title>
        <authorList>
            <person name="Ropars J."/>
            <person name="Sedzielewska K."/>
            <person name="Noel J."/>
            <person name="Charron P."/>
            <person name="Farinelli L."/>
            <person name="Marton T."/>
            <person name="Kruger M."/>
            <person name="Pelin A."/>
            <person name="Brachmann A."/>
            <person name="Corradi N."/>
        </authorList>
    </citation>
    <scope>NUCLEOTIDE SEQUENCE [LARGE SCALE GENOMIC DNA]</scope>
    <source>
        <strain evidence="1 2">A5</strain>
    </source>
</reference>
<evidence type="ECO:0000313" key="2">
    <source>
        <dbReference type="Proteomes" id="UP000232722"/>
    </source>
</evidence>
<accession>A0A2N0P374</accession>
<dbReference type="VEuPathDB" id="FungiDB:FUN_019272"/>
<dbReference type="AlphaFoldDB" id="A0A2N0P374"/>
<dbReference type="VEuPathDB" id="FungiDB:RhiirFUN_016851"/>
<reference evidence="1 2" key="2">
    <citation type="submission" date="2017-09" db="EMBL/GenBank/DDBJ databases">
        <title>Extensive intraspecific genome diversity in a model arbuscular mycorrhizal fungus.</title>
        <authorList>
            <person name="Chen E.C."/>
            <person name="Morin E."/>
            <person name="Beaudet D."/>
            <person name="Noel J."/>
            <person name="Ndikumana S."/>
            <person name="Charron P."/>
            <person name="St-Onge C."/>
            <person name="Giorgi J."/>
            <person name="Grigoriev I.V."/>
            <person name="Roux C."/>
            <person name="Martin F.M."/>
            <person name="Corradi N."/>
        </authorList>
    </citation>
    <scope>NUCLEOTIDE SEQUENCE [LARGE SCALE GENOMIC DNA]</scope>
    <source>
        <strain evidence="1 2">A5</strain>
    </source>
</reference>
<dbReference type="EMBL" id="LLXJ01001661">
    <property type="protein sequence ID" value="PKC01243.1"/>
    <property type="molecule type" value="Genomic_DNA"/>
</dbReference>
<proteinExistence type="predicted"/>
<sequence length="496" mass="57297">MAKFRKFLNSINYDGPIAASSDNTKLEEKLRYSATNNAIAKYVRVYILQVLIPKVLPFVLGIIPNNSENVSDVYEIHKQVLELTAHFKIHILSIGADGASVEIKAQKNIMQINTKTKLEFNDELYNVLNVDKQDDGAAYRLFSHEFLYEVSQTLNSDSKNKGLLIYLFIIGELIDSYLNRNISNYERIKMILLIISHHEYYSSIPLLLWMHGSDEYFFGLAHQHLPDFTYADLIYLIPKIRHVTNAYYNSTIVNPNPEYKTSRVGYICDYFEGNVNDLNSNLKIWPTDDEIRVLINDAYKEANALAKCVSMVVTLLPSFPIDDPSTSEIMPIEENSTKEFQNEEEILTEIAETIGNIASLNLQNNTDEDLIDAREQITNLSNNTYLQQVYDSNLDILDNNGEIILDLLHQQRKYHKPYTSKKMIRSQFQERDYNSSEINPSIASKIVAQVTNNNNNSRLPKARLERWDIRKRFDNVNQMLKNSRELQLPNYGKYNC</sequence>
<organism evidence="1 2">
    <name type="scientific">Rhizophagus irregularis</name>
    <dbReference type="NCBI Taxonomy" id="588596"/>
    <lineage>
        <taxon>Eukaryota</taxon>
        <taxon>Fungi</taxon>
        <taxon>Fungi incertae sedis</taxon>
        <taxon>Mucoromycota</taxon>
        <taxon>Glomeromycotina</taxon>
        <taxon>Glomeromycetes</taxon>
        <taxon>Glomerales</taxon>
        <taxon>Glomeraceae</taxon>
        <taxon>Rhizophagus</taxon>
    </lineage>
</organism>
<evidence type="ECO:0000313" key="1">
    <source>
        <dbReference type="EMBL" id="PKC01243.1"/>
    </source>
</evidence>
<protein>
    <submittedName>
        <fullName evidence="1">Uncharacterized protein</fullName>
    </submittedName>
</protein>